<protein>
    <submittedName>
        <fullName evidence="2">Uncharacterized protein</fullName>
    </submittedName>
</protein>
<evidence type="ECO:0000313" key="2">
    <source>
        <dbReference type="EMBL" id="MCP3730401.1"/>
    </source>
</evidence>
<gene>
    <name evidence="2" type="ORF">M9978_08160</name>
</gene>
<dbReference type="AlphaFoldDB" id="A0A9X2HKL8"/>
<evidence type="ECO:0000256" key="1">
    <source>
        <dbReference type="SAM" id="MobiDB-lite"/>
    </source>
</evidence>
<dbReference type="Proteomes" id="UP001139451">
    <property type="component" value="Unassembled WGS sequence"/>
</dbReference>
<evidence type="ECO:0000313" key="3">
    <source>
        <dbReference type="Proteomes" id="UP001139451"/>
    </source>
</evidence>
<reference evidence="2" key="1">
    <citation type="submission" date="2022-05" db="EMBL/GenBank/DDBJ databases">
        <title>Sphingomonas sp. strain MG17 Genome sequencing and assembly.</title>
        <authorList>
            <person name="Kim I."/>
        </authorList>
    </citation>
    <scope>NUCLEOTIDE SEQUENCE</scope>
    <source>
        <strain evidence="2">MG17</strain>
    </source>
</reference>
<dbReference type="EMBL" id="JAMLDX010000005">
    <property type="protein sequence ID" value="MCP3730401.1"/>
    <property type="molecule type" value="Genomic_DNA"/>
</dbReference>
<proteinExistence type="predicted"/>
<accession>A0A9X2HKL8</accession>
<organism evidence="2 3">
    <name type="scientific">Sphingomonas tagetis</name>
    <dbReference type="NCBI Taxonomy" id="2949092"/>
    <lineage>
        <taxon>Bacteria</taxon>
        <taxon>Pseudomonadati</taxon>
        <taxon>Pseudomonadota</taxon>
        <taxon>Alphaproteobacteria</taxon>
        <taxon>Sphingomonadales</taxon>
        <taxon>Sphingomonadaceae</taxon>
        <taxon>Sphingomonas</taxon>
    </lineage>
</organism>
<dbReference type="RefSeq" id="WP_254292533.1">
    <property type="nucleotide sequence ID" value="NZ_JAMLDX010000005.1"/>
</dbReference>
<sequence>MGDQDVTPNLIARREAVAKLREHFARVADRHINLRLCRELFPDHQKGAFSMASHLADDLRNVPDSEIDAILAALESHSPTRDDGGEVGDVMIGEFIARWEDAADGVMMDADTAEALAREFKRMRSLIYCPGVLRCAKCDFRLTKTTLTPVGAFANEEPDSCPNCNVPMWRTTWQDEARDAYKTAESQMDRAIDAEGKLAALDTQPQAPSEESAREVLARHFGVSDDGILTPIIRAMLEFATPPQPVSKTPESEQVAGGGEATP</sequence>
<feature type="region of interest" description="Disordered" evidence="1">
    <location>
        <begin position="240"/>
        <end position="263"/>
    </location>
</feature>
<name>A0A9X2HKL8_9SPHN</name>
<keyword evidence="3" id="KW-1185">Reference proteome</keyword>
<comment type="caution">
    <text evidence="2">The sequence shown here is derived from an EMBL/GenBank/DDBJ whole genome shotgun (WGS) entry which is preliminary data.</text>
</comment>